<feature type="region of interest" description="Disordered" evidence="1">
    <location>
        <begin position="1"/>
        <end position="21"/>
    </location>
</feature>
<feature type="compositionally biased region" description="Basic and acidic residues" evidence="1">
    <location>
        <begin position="12"/>
        <end position="21"/>
    </location>
</feature>
<protein>
    <submittedName>
        <fullName evidence="2">Uncharacterized protein</fullName>
    </submittedName>
</protein>
<name>A0AAD8EC28_DIPPU</name>
<feature type="compositionally biased region" description="Low complexity" evidence="1">
    <location>
        <begin position="125"/>
        <end position="134"/>
    </location>
</feature>
<organism evidence="2 3">
    <name type="scientific">Diploptera punctata</name>
    <name type="common">Pacific beetle cockroach</name>
    <dbReference type="NCBI Taxonomy" id="6984"/>
    <lineage>
        <taxon>Eukaryota</taxon>
        <taxon>Metazoa</taxon>
        <taxon>Ecdysozoa</taxon>
        <taxon>Arthropoda</taxon>
        <taxon>Hexapoda</taxon>
        <taxon>Insecta</taxon>
        <taxon>Pterygota</taxon>
        <taxon>Neoptera</taxon>
        <taxon>Polyneoptera</taxon>
        <taxon>Dictyoptera</taxon>
        <taxon>Blattodea</taxon>
        <taxon>Blaberoidea</taxon>
        <taxon>Blaberidae</taxon>
        <taxon>Diplopterinae</taxon>
        <taxon>Diploptera</taxon>
    </lineage>
</organism>
<evidence type="ECO:0000313" key="2">
    <source>
        <dbReference type="EMBL" id="KAJ9584818.1"/>
    </source>
</evidence>
<reference evidence="2" key="2">
    <citation type="submission" date="2023-05" db="EMBL/GenBank/DDBJ databases">
        <authorList>
            <person name="Fouks B."/>
        </authorList>
    </citation>
    <scope>NUCLEOTIDE SEQUENCE</scope>
    <source>
        <strain evidence="2">Stay&amp;Tobe</strain>
        <tissue evidence="2">Testes</tissue>
    </source>
</reference>
<comment type="caution">
    <text evidence="2">The sequence shown here is derived from an EMBL/GenBank/DDBJ whole genome shotgun (WGS) entry which is preliminary data.</text>
</comment>
<sequence length="257" mass="28656">MASESMRSSMSSDEHEVNNKVSDDCDVVDNVNTGKCTSMLGISMKVFEKRELNSYRNLPGLLATASSDDGVDVTNLDNNEDVLDNGIRSEDVISSDHGKRKRVHHDYRKLSNSGYVDDAMGRRYSSSTSSASESDTPPKLIKLKGNKSSNDQMACDDHNKLNALNGDSNQDGKQTEQKNKFRSMNFEIPAKRDLISKFFKSTPDDAHSGETLGNYKPQDHHQQPGNLLQDYDTNSGCESISQLFFFFAFNTQNIMLT</sequence>
<keyword evidence="3" id="KW-1185">Reference proteome</keyword>
<feature type="non-terminal residue" evidence="2">
    <location>
        <position position="257"/>
    </location>
</feature>
<feature type="compositionally biased region" description="Low complexity" evidence="1">
    <location>
        <begin position="1"/>
        <end position="11"/>
    </location>
</feature>
<feature type="region of interest" description="Disordered" evidence="1">
    <location>
        <begin position="117"/>
        <end position="181"/>
    </location>
</feature>
<evidence type="ECO:0000313" key="3">
    <source>
        <dbReference type="Proteomes" id="UP001233999"/>
    </source>
</evidence>
<evidence type="ECO:0000256" key="1">
    <source>
        <dbReference type="SAM" id="MobiDB-lite"/>
    </source>
</evidence>
<accession>A0AAD8EC28</accession>
<dbReference type="AlphaFoldDB" id="A0AAD8EC28"/>
<reference evidence="2" key="1">
    <citation type="journal article" date="2023" name="IScience">
        <title>Live-bearing cockroach genome reveals convergent evolutionary mechanisms linked to viviparity in insects and beyond.</title>
        <authorList>
            <person name="Fouks B."/>
            <person name="Harrison M.C."/>
            <person name="Mikhailova A.A."/>
            <person name="Marchal E."/>
            <person name="English S."/>
            <person name="Carruthers M."/>
            <person name="Jennings E.C."/>
            <person name="Chiamaka E.L."/>
            <person name="Frigard R.A."/>
            <person name="Pippel M."/>
            <person name="Attardo G.M."/>
            <person name="Benoit J.B."/>
            <person name="Bornberg-Bauer E."/>
            <person name="Tobe S.S."/>
        </authorList>
    </citation>
    <scope>NUCLEOTIDE SEQUENCE</scope>
    <source>
        <strain evidence="2">Stay&amp;Tobe</strain>
    </source>
</reference>
<dbReference type="EMBL" id="JASPKZ010007354">
    <property type="protein sequence ID" value="KAJ9584818.1"/>
    <property type="molecule type" value="Genomic_DNA"/>
</dbReference>
<gene>
    <name evidence="2" type="ORF">L9F63_020839</name>
</gene>
<proteinExistence type="predicted"/>
<dbReference type="Proteomes" id="UP001233999">
    <property type="component" value="Unassembled WGS sequence"/>
</dbReference>